<keyword evidence="2" id="KW-1185">Reference proteome</keyword>
<comment type="caution">
    <text evidence="1">The sequence shown here is derived from an EMBL/GenBank/DDBJ whole genome shotgun (WGS) entry which is preliminary data.</text>
</comment>
<accession>A0A0J9GTG4</accession>
<proteinExistence type="predicted"/>
<dbReference type="PATRIC" id="fig|1675527.3.peg.1838"/>
<organism evidence="1 2">
    <name type="scientific">Candidatus Rhodobacter oscarellae</name>
    <dbReference type="NCBI Taxonomy" id="1675527"/>
    <lineage>
        <taxon>Bacteria</taxon>
        <taxon>Pseudomonadati</taxon>
        <taxon>Pseudomonadota</taxon>
        <taxon>Alphaproteobacteria</taxon>
        <taxon>Rhodobacterales</taxon>
        <taxon>Rhodobacter group</taxon>
        <taxon>Rhodobacter</taxon>
    </lineage>
</organism>
<dbReference type="Proteomes" id="UP000037178">
    <property type="component" value="Unassembled WGS sequence"/>
</dbReference>
<evidence type="ECO:0000313" key="2">
    <source>
        <dbReference type="Proteomes" id="UP000037178"/>
    </source>
</evidence>
<name>A0A0J9GTG4_9RHOB</name>
<dbReference type="EMBL" id="LFTY01000002">
    <property type="protein sequence ID" value="KMW56788.1"/>
    <property type="molecule type" value="Genomic_DNA"/>
</dbReference>
<sequence length="54" mass="5935">MIDALNDELSLAAPLTVTVESCGEPNGFYDLDARAIIMCSAFEDHLFEMAKQLN</sequence>
<dbReference type="Pfam" id="PF14247">
    <property type="entry name" value="DUF4344"/>
    <property type="match status" value="1"/>
</dbReference>
<protein>
    <submittedName>
        <fullName evidence="1">Uncharacterized protein</fullName>
    </submittedName>
</protein>
<dbReference type="AlphaFoldDB" id="A0A0J9GTG4"/>
<dbReference type="OrthoDB" id="935695at2"/>
<dbReference type="InterPro" id="IPR025644">
    <property type="entry name" value="DUF4344"/>
</dbReference>
<gene>
    <name evidence="1" type="ORF">AIOL_001744</name>
</gene>
<dbReference type="RefSeq" id="WP_160314434.1">
    <property type="nucleotide sequence ID" value="NZ_LFTY01000002.1"/>
</dbReference>
<reference evidence="1 2" key="1">
    <citation type="submission" date="2015-06" db="EMBL/GenBank/DDBJ databases">
        <title>Draft genome sequence of an Alphaproteobacteria species associated to the Mediterranean sponge Oscarella lobularis.</title>
        <authorList>
            <person name="Jourda C."/>
            <person name="Santini S."/>
            <person name="Claverie J.-M."/>
        </authorList>
    </citation>
    <scope>NUCLEOTIDE SEQUENCE [LARGE SCALE GENOMIC DNA]</scope>
    <source>
        <strain evidence="1">IGS</strain>
    </source>
</reference>
<evidence type="ECO:0000313" key="1">
    <source>
        <dbReference type="EMBL" id="KMW56788.1"/>
    </source>
</evidence>